<evidence type="ECO:0000313" key="2">
    <source>
        <dbReference type="Proteomes" id="UP001642540"/>
    </source>
</evidence>
<protein>
    <submittedName>
        <fullName evidence="1">Uncharacterized protein</fullName>
    </submittedName>
</protein>
<dbReference type="Proteomes" id="UP001642540">
    <property type="component" value="Unassembled WGS sequence"/>
</dbReference>
<gene>
    <name evidence="1" type="ORF">ODALV1_LOCUS13176</name>
</gene>
<accession>A0ABP1QSC3</accession>
<dbReference type="EMBL" id="CAXLJM020000040">
    <property type="protein sequence ID" value="CAL8109038.1"/>
    <property type="molecule type" value="Genomic_DNA"/>
</dbReference>
<comment type="caution">
    <text evidence="1">The sequence shown here is derived from an EMBL/GenBank/DDBJ whole genome shotgun (WGS) entry which is preliminary data.</text>
</comment>
<organism evidence="1 2">
    <name type="scientific">Orchesella dallaii</name>
    <dbReference type="NCBI Taxonomy" id="48710"/>
    <lineage>
        <taxon>Eukaryota</taxon>
        <taxon>Metazoa</taxon>
        <taxon>Ecdysozoa</taxon>
        <taxon>Arthropoda</taxon>
        <taxon>Hexapoda</taxon>
        <taxon>Collembola</taxon>
        <taxon>Entomobryomorpha</taxon>
        <taxon>Entomobryoidea</taxon>
        <taxon>Orchesellidae</taxon>
        <taxon>Orchesellinae</taxon>
        <taxon>Orchesella</taxon>
    </lineage>
</organism>
<sequence>MLARLVAVVASKTAHDEEDEEEEDRLDEDLKTTTGRLKALNSQRVFPASAAPDAALLDLLSFFERYVDADADDVGIIGILVAIERIQKATVYFL</sequence>
<reference evidence="1 2" key="1">
    <citation type="submission" date="2024-08" db="EMBL/GenBank/DDBJ databases">
        <authorList>
            <person name="Cucini C."/>
            <person name="Frati F."/>
        </authorList>
    </citation>
    <scope>NUCLEOTIDE SEQUENCE [LARGE SCALE GENOMIC DNA]</scope>
</reference>
<name>A0ABP1QSC3_9HEXA</name>
<proteinExistence type="predicted"/>
<keyword evidence="2" id="KW-1185">Reference proteome</keyword>
<evidence type="ECO:0000313" key="1">
    <source>
        <dbReference type="EMBL" id="CAL8109038.1"/>
    </source>
</evidence>